<dbReference type="OrthoDB" id="78947at2759"/>
<dbReference type="STRING" id="436010.A0A166S0K8"/>
<dbReference type="Gene3D" id="3.40.30.10">
    <property type="entry name" value="Glutaredoxin"/>
    <property type="match status" value="1"/>
</dbReference>
<dbReference type="AlphaFoldDB" id="A0A166S0K8"/>
<dbReference type="GO" id="GO:0005829">
    <property type="term" value="C:cytosol"/>
    <property type="evidence" value="ECO:0007669"/>
    <property type="project" value="TreeGrafter"/>
</dbReference>
<accession>A0A166S0K8</accession>
<dbReference type="SUPFAM" id="SSF52833">
    <property type="entry name" value="Thioredoxin-like"/>
    <property type="match status" value="1"/>
</dbReference>
<dbReference type="Proteomes" id="UP000076532">
    <property type="component" value="Unassembled WGS sequence"/>
</dbReference>
<evidence type="ECO:0000256" key="1">
    <source>
        <dbReference type="ARBA" id="ARBA00008987"/>
    </source>
</evidence>
<evidence type="ECO:0000259" key="2">
    <source>
        <dbReference type="Pfam" id="PF06110"/>
    </source>
</evidence>
<organism evidence="3 4">
    <name type="scientific">Athelia psychrophila</name>
    <dbReference type="NCBI Taxonomy" id="1759441"/>
    <lineage>
        <taxon>Eukaryota</taxon>
        <taxon>Fungi</taxon>
        <taxon>Dikarya</taxon>
        <taxon>Basidiomycota</taxon>
        <taxon>Agaricomycotina</taxon>
        <taxon>Agaricomycetes</taxon>
        <taxon>Agaricomycetidae</taxon>
        <taxon>Atheliales</taxon>
        <taxon>Atheliaceae</taxon>
        <taxon>Athelia</taxon>
    </lineage>
</organism>
<sequence length="117" mass="13026">MPLRTTSDHLDPSALNEISEQYLLFYSSRDADGRLWCGDCRVVDPLVQETFGKADGPSALIVYVGQQADWQRPAHGPQNYYRGEPWNITGVPTLAKLEGGKITHRLTEIDQVALNAL</sequence>
<protein>
    <recommendedName>
        <fullName evidence="2">Thioredoxin domain-containing protein</fullName>
    </recommendedName>
</protein>
<dbReference type="PANTHER" id="PTHR12452">
    <property type="entry name" value="42-9-9 PROTEIN-RELATED"/>
    <property type="match status" value="1"/>
</dbReference>
<dbReference type="GO" id="GO:0047134">
    <property type="term" value="F:protein-disulfide reductase [NAD(P)H] activity"/>
    <property type="evidence" value="ECO:0007669"/>
    <property type="project" value="InterPro"/>
</dbReference>
<gene>
    <name evidence="3" type="ORF">FIBSPDRAFT_1039232</name>
</gene>
<name>A0A166S0K8_9AGAM</name>
<feature type="domain" description="Thioredoxin" evidence="2">
    <location>
        <begin position="17"/>
        <end position="107"/>
    </location>
</feature>
<evidence type="ECO:0000313" key="4">
    <source>
        <dbReference type="Proteomes" id="UP000076532"/>
    </source>
</evidence>
<dbReference type="InterPro" id="IPR010357">
    <property type="entry name" value="TXNDC17_dom"/>
</dbReference>
<dbReference type="PANTHER" id="PTHR12452:SF0">
    <property type="entry name" value="THIOREDOXIN DOMAIN-CONTAINING PROTEIN 17"/>
    <property type="match status" value="1"/>
</dbReference>
<dbReference type="InterPro" id="IPR045108">
    <property type="entry name" value="TXNDC17-like"/>
</dbReference>
<dbReference type="InterPro" id="IPR036249">
    <property type="entry name" value="Thioredoxin-like_sf"/>
</dbReference>
<dbReference type="EMBL" id="KV417501">
    <property type="protein sequence ID" value="KZP28878.1"/>
    <property type="molecule type" value="Genomic_DNA"/>
</dbReference>
<reference evidence="3 4" key="1">
    <citation type="journal article" date="2016" name="Mol. Biol. Evol.">
        <title>Comparative Genomics of Early-Diverging Mushroom-Forming Fungi Provides Insights into the Origins of Lignocellulose Decay Capabilities.</title>
        <authorList>
            <person name="Nagy L.G."/>
            <person name="Riley R."/>
            <person name="Tritt A."/>
            <person name="Adam C."/>
            <person name="Daum C."/>
            <person name="Floudas D."/>
            <person name="Sun H."/>
            <person name="Yadav J.S."/>
            <person name="Pangilinan J."/>
            <person name="Larsson K.H."/>
            <person name="Matsuura K."/>
            <person name="Barry K."/>
            <person name="Labutti K."/>
            <person name="Kuo R."/>
            <person name="Ohm R.A."/>
            <person name="Bhattacharya S.S."/>
            <person name="Shirouzu T."/>
            <person name="Yoshinaga Y."/>
            <person name="Martin F.M."/>
            <person name="Grigoriev I.V."/>
            <person name="Hibbett D.S."/>
        </authorList>
    </citation>
    <scope>NUCLEOTIDE SEQUENCE [LARGE SCALE GENOMIC DNA]</scope>
    <source>
        <strain evidence="3 4">CBS 109695</strain>
    </source>
</reference>
<dbReference type="Pfam" id="PF06110">
    <property type="entry name" value="TXD17-like_Trx"/>
    <property type="match status" value="1"/>
</dbReference>
<proteinExistence type="inferred from homology"/>
<keyword evidence="4" id="KW-1185">Reference proteome</keyword>
<comment type="similarity">
    <text evidence="1">Belongs to the thioredoxin family.</text>
</comment>
<evidence type="ECO:0000313" key="3">
    <source>
        <dbReference type="EMBL" id="KZP28878.1"/>
    </source>
</evidence>